<organism evidence="4 5">
    <name type="scientific">Bacteroides mediterraneensis</name>
    <dbReference type="NCBI Taxonomy" id="1841856"/>
    <lineage>
        <taxon>Bacteria</taxon>
        <taxon>Pseudomonadati</taxon>
        <taxon>Bacteroidota</taxon>
        <taxon>Bacteroidia</taxon>
        <taxon>Bacteroidales</taxon>
        <taxon>Bacteroidaceae</taxon>
        <taxon>Bacteroides</taxon>
    </lineage>
</organism>
<dbReference type="InterPro" id="IPR018976">
    <property type="entry name" value="Imelysin-like"/>
</dbReference>
<comment type="caution">
    <text evidence="4">The sequence shown here is derived from an EMBL/GenBank/DDBJ whole genome shotgun (WGS) entry which is preliminary data.</text>
</comment>
<dbReference type="InterPro" id="IPR034984">
    <property type="entry name" value="Imelysin-like_IPPA"/>
</dbReference>
<evidence type="ECO:0000313" key="5">
    <source>
        <dbReference type="Proteomes" id="UP000703295"/>
    </source>
</evidence>
<dbReference type="Gene3D" id="1.20.1420.20">
    <property type="entry name" value="M75 peptidase, HXXE motif"/>
    <property type="match status" value="1"/>
</dbReference>
<dbReference type="Proteomes" id="UP000703295">
    <property type="component" value="Unassembled WGS sequence"/>
</dbReference>
<evidence type="ECO:0000256" key="1">
    <source>
        <dbReference type="ARBA" id="ARBA00004196"/>
    </source>
</evidence>
<evidence type="ECO:0000259" key="3">
    <source>
        <dbReference type="Pfam" id="PF09375"/>
    </source>
</evidence>
<proteinExistence type="predicted"/>
<dbReference type="EMBL" id="JACJJW010000020">
    <property type="protein sequence ID" value="MBM6758723.1"/>
    <property type="molecule type" value="Genomic_DNA"/>
</dbReference>
<sequence length="381" mass="42767">MKNYVWIGLLLLGSMVGFTSCVYTPIKGYNGNSKIDPQYLDFWYRQQILPAYAGYLAQVRRLDEIAGELEKYPEKLVELKRQYEAAFLSLQDLIIFDQPYFVGELYGLYPVSARFPVNKAQLEDAVRNRYSAEALSERLDRGVLSPNALGYAALDYLLYSGRVDLTGETGREYLFFLPVLTRLLVKQAEVVYASYEKGGDNFVRNDDFSVGGSLNVVLNLLMSNFEAHIRTAKVGIPVGIYGVSVHQPEPMTVEAYYHGEGLSTRLLVRSVQAFQRFYDGYPYGDSSVKNGALSFATMLGEYLPPSKRTEILQKMEQMFTALHAELDKETTDLARLAATPEGTEKLKRVYVELQKVVGILKTEVVSALGLTVTYSDGEEGD</sequence>
<dbReference type="RefSeq" id="WP_204475898.1">
    <property type="nucleotide sequence ID" value="NZ_JACJJW010000020.1"/>
</dbReference>
<dbReference type="PROSITE" id="PS51257">
    <property type="entry name" value="PROKAR_LIPOPROTEIN"/>
    <property type="match status" value="1"/>
</dbReference>
<dbReference type="Pfam" id="PF09375">
    <property type="entry name" value="Peptidase_M75"/>
    <property type="match status" value="1"/>
</dbReference>
<feature type="domain" description="Imelysin-like" evidence="3">
    <location>
        <begin position="48"/>
        <end position="353"/>
    </location>
</feature>
<evidence type="ECO:0000313" key="4">
    <source>
        <dbReference type="EMBL" id="MBM6758723.1"/>
    </source>
</evidence>
<evidence type="ECO:0000256" key="2">
    <source>
        <dbReference type="ARBA" id="ARBA00022729"/>
    </source>
</evidence>
<keyword evidence="2" id="KW-0732">Signal</keyword>
<comment type="subcellular location">
    <subcellularLocation>
        <location evidence="1">Cell envelope</location>
    </subcellularLocation>
</comment>
<reference evidence="4 5" key="1">
    <citation type="journal article" date="2021" name="Sci. Rep.">
        <title>The distribution of antibiotic resistance genes in chicken gut microbiota commensals.</title>
        <authorList>
            <person name="Juricova H."/>
            <person name="Matiasovicova J."/>
            <person name="Kubasova T."/>
            <person name="Cejkova D."/>
            <person name="Rychlik I."/>
        </authorList>
    </citation>
    <scope>NUCLEOTIDE SEQUENCE [LARGE SCALE GENOMIC DNA]</scope>
    <source>
        <strain evidence="4 5">An801</strain>
    </source>
</reference>
<name>A0ABS2EWL3_9BACE</name>
<gene>
    <name evidence="4" type="ORF">H6A31_08545</name>
</gene>
<keyword evidence="5" id="KW-1185">Reference proteome</keyword>
<protein>
    <submittedName>
        <fullName evidence="4">Imelysin family protein</fullName>
    </submittedName>
</protein>
<dbReference type="CDD" id="cd14659">
    <property type="entry name" value="Imelysin-like_IPPA"/>
    <property type="match status" value="1"/>
</dbReference>
<accession>A0ABS2EWL3</accession>
<dbReference type="InterPro" id="IPR038352">
    <property type="entry name" value="Imelysin_sf"/>
</dbReference>